<proteinExistence type="predicted"/>
<dbReference type="RefSeq" id="WP_073197911.1">
    <property type="nucleotide sequence ID" value="NZ_FQXO01000101.1"/>
</dbReference>
<sequence>MYNIWISAKIISSSENPLANIYKSYDWWEKAISIALKTADRYEFRLWSDDVKSIEDISLLGEKIDNFETNELVYKGLIDDRIKRLLLNDYLTSSGYIKWFTVNLYRNDELKFYSSHYGEEVAITVNNYNEALDVKKMMEQSFSVEEVWIDEVI</sequence>
<dbReference type="OrthoDB" id="1706537at2"/>
<evidence type="ECO:0000313" key="1">
    <source>
        <dbReference type="EMBL" id="SHH85304.1"/>
    </source>
</evidence>
<reference evidence="2" key="1">
    <citation type="submission" date="2016-11" db="EMBL/GenBank/DDBJ databases">
        <authorList>
            <person name="Varghese N."/>
            <person name="Submissions S."/>
        </authorList>
    </citation>
    <scope>NUCLEOTIDE SEQUENCE [LARGE SCALE GENOMIC DNA]</scope>
    <source>
        <strain evidence="2">DSM 13643</strain>
    </source>
</reference>
<evidence type="ECO:0000313" key="2">
    <source>
        <dbReference type="Proteomes" id="UP000183967"/>
    </source>
</evidence>
<protein>
    <submittedName>
        <fullName evidence="1">Uncharacterized protein</fullName>
    </submittedName>
</protein>
<dbReference type="EMBL" id="FQXO01000101">
    <property type="protein sequence ID" value="SHH85304.1"/>
    <property type="molecule type" value="Genomic_DNA"/>
</dbReference>
<gene>
    <name evidence="1" type="ORF">SAMN02745135_02416</name>
</gene>
<name>A0A1M5WDJ8_9FIRM</name>
<dbReference type="AlphaFoldDB" id="A0A1M5WDJ8"/>
<organism evidence="1 2">
    <name type="scientific">Caloranaerobacter azorensis DSM 13643</name>
    <dbReference type="NCBI Taxonomy" id="1121264"/>
    <lineage>
        <taxon>Bacteria</taxon>
        <taxon>Bacillati</taxon>
        <taxon>Bacillota</taxon>
        <taxon>Tissierellia</taxon>
        <taxon>Tissierellales</taxon>
        <taxon>Thermohalobacteraceae</taxon>
        <taxon>Caloranaerobacter</taxon>
    </lineage>
</organism>
<dbReference type="Proteomes" id="UP000183967">
    <property type="component" value="Unassembled WGS sequence"/>
</dbReference>
<keyword evidence="2" id="KW-1185">Reference proteome</keyword>
<accession>A0A1M5WDJ8</accession>